<evidence type="ECO:0000313" key="5">
    <source>
        <dbReference type="Proteomes" id="UP000000925"/>
    </source>
</evidence>
<dbReference type="InterPro" id="IPR013320">
    <property type="entry name" value="ConA-like_dom_sf"/>
</dbReference>
<dbReference type="KEGG" id="caa:Caka_0603"/>
<feature type="chain" id="PRO_5003071320" evidence="2">
    <location>
        <begin position="21"/>
        <end position="291"/>
    </location>
</feature>
<dbReference type="eggNOG" id="COG2273">
    <property type="taxonomic scope" value="Bacteria"/>
</dbReference>
<dbReference type="InterPro" id="IPR000757">
    <property type="entry name" value="Beta-glucanase-like"/>
</dbReference>
<dbReference type="Gene3D" id="2.60.120.200">
    <property type="match status" value="1"/>
</dbReference>
<dbReference type="STRING" id="583355.Caka_0603"/>
<evidence type="ECO:0000256" key="1">
    <source>
        <dbReference type="ARBA" id="ARBA00006865"/>
    </source>
</evidence>
<evidence type="ECO:0000259" key="3">
    <source>
        <dbReference type="PROSITE" id="PS51762"/>
    </source>
</evidence>
<evidence type="ECO:0000256" key="2">
    <source>
        <dbReference type="SAM" id="SignalP"/>
    </source>
</evidence>
<keyword evidence="4" id="KW-0378">Hydrolase</keyword>
<name>D5ENW9_CORAD</name>
<organism evidence="4 5">
    <name type="scientific">Coraliomargarita akajimensis (strain DSM 45221 / IAM 15411 / JCM 23193 / KCTC 12865 / 04OKA010-24)</name>
    <dbReference type="NCBI Taxonomy" id="583355"/>
    <lineage>
        <taxon>Bacteria</taxon>
        <taxon>Pseudomonadati</taxon>
        <taxon>Verrucomicrobiota</taxon>
        <taxon>Opitutia</taxon>
        <taxon>Puniceicoccales</taxon>
        <taxon>Coraliomargaritaceae</taxon>
        <taxon>Coraliomargarita</taxon>
    </lineage>
</organism>
<dbReference type="SUPFAM" id="SSF49899">
    <property type="entry name" value="Concanavalin A-like lectins/glucanases"/>
    <property type="match status" value="1"/>
</dbReference>
<dbReference type="GO" id="GO:0004553">
    <property type="term" value="F:hydrolase activity, hydrolyzing O-glycosyl compounds"/>
    <property type="evidence" value="ECO:0007669"/>
    <property type="project" value="InterPro"/>
</dbReference>
<dbReference type="HOGENOM" id="CLU_053494_0_0_0"/>
<dbReference type="Proteomes" id="UP000000925">
    <property type="component" value="Chromosome"/>
</dbReference>
<proteinExistence type="inferred from homology"/>
<dbReference type="GO" id="GO:0005975">
    <property type="term" value="P:carbohydrate metabolic process"/>
    <property type="evidence" value="ECO:0007669"/>
    <property type="project" value="InterPro"/>
</dbReference>
<dbReference type="PROSITE" id="PS51762">
    <property type="entry name" value="GH16_2"/>
    <property type="match status" value="1"/>
</dbReference>
<feature type="signal peptide" evidence="2">
    <location>
        <begin position="1"/>
        <end position="20"/>
    </location>
</feature>
<dbReference type="EMBL" id="CP001998">
    <property type="protein sequence ID" value="ADE53628.1"/>
    <property type="molecule type" value="Genomic_DNA"/>
</dbReference>
<keyword evidence="5" id="KW-1185">Reference proteome</keyword>
<reference evidence="4 5" key="1">
    <citation type="journal article" date="2010" name="Stand. Genomic Sci.">
        <title>Complete genome sequence of Coraliomargarita akajimensis type strain (04OKA010-24).</title>
        <authorList>
            <person name="Mavromatis K."/>
            <person name="Abt B."/>
            <person name="Brambilla E."/>
            <person name="Lapidus A."/>
            <person name="Copeland A."/>
            <person name="Deshpande S."/>
            <person name="Nolan M."/>
            <person name="Lucas S."/>
            <person name="Tice H."/>
            <person name="Cheng J.F."/>
            <person name="Han C."/>
            <person name="Detter J.C."/>
            <person name="Woyke T."/>
            <person name="Goodwin L."/>
            <person name="Pitluck S."/>
            <person name="Held B."/>
            <person name="Brettin T."/>
            <person name="Tapia R."/>
            <person name="Ivanova N."/>
            <person name="Mikhailova N."/>
            <person name="Pati A."/>
            <person name="Liolios K."/>
            <person name="Chen A."/>
            <person name="Palaniappan K."/>
            <person name="Land M."/>
            <person name="Hauser L."/>
            <person name="Chang Y.J."/>
            <person name="Jeffries C.D."/>
            <person name="Rohde M."/>
            <person name="Goker M."/>
            <person name="Bristow J."/>
            <person name="Eisen J.A."/>
            <person name="Markowitz V."/>
            <person name="Hugenholtz P."/>
            <person name="Klenk H.P."/>
            <person name="Kyrpides N.C."/>
        </authorList>
    </citation>
    <scope>NUCLEOTIDE SEQUENCE [LARGE SCALE GENOMIC DNA]</scope>
    <source>
        <strain evidence="5">DSM 45221 / IAM 15411 / JCM 23193 / KCTC 12865</strain>
    </source>
</reference>
<gene>
    <name evidence="4" type="ordered locus">Caka_0603</name>
</gene>
<sequence>MATWRILFSLGLFAVSFVHGQNGPHFVAGEDPRPTGTQWERVENMSDEFEGDAIDLQKWQIEPVQNSFTWIGRPPGLFQAESVSVKDGDLRVQVGVLDEPYEGEEGTYLYSGGIVRSIHPGEPGWYFECRMKANATEMSSTFWLLTEGGPDEALETDIQECVGRITPLTKRWARNWNRIFHSNTIHWRYFTEPRETKSQGWADLEETNSSRYFVYGAWWKSDSELRFYLDGKYMYSIHPKSKWDIPAYLHMAIETYNWNPVPEDGGMVASGTLDERTTKYDWIRTWRLVKE</sequence>
<dbReference type="AlphaFoldDB" id="D5ENW9"/>
<keyword evidence="2" id="KW-0732">Signal</keyword>
<evidence type="ECO:0000313" key="4">
    <source>
        <dbReference type="EMBL" id="ADE53628.1"/>
    </source>
</evidence>
<protein>
    <submittedName>
        <fullName evidence="4">Glycosyl hydrolase family protein</fullName>
    </submittedName>
</protein>
<accession>D5ENW9</accession>
<comment type="similarity">
    <text evidence="1">Belongs to the glycosyl hydrolase 16 family.</text>
</comment>
<feature type="domain" description="GH16" evidence="3">
    <location>
        <begin position="37"/>
        <end position="291"/>
    </location>
</feature>
<dbReference type="RefSeq" id="WP_013042352.1">
    <property type="nucleotide sequence ID" value="NC_014008.1"/>
</dbReference>
<dbReference type="CAZy" id="GH16">
    <property type="family name" value="Glycoside Hydrolase Family 16"/>
</dbReference>
<dbReference type="OrthoDB" id="9809583at2"/>